<feature type="domain" description="Glycosyltransferase 2-like" evidence="4">
    <location>
        <begin position="239"/>
        <end position="364"/>
    </location>
</feature>
<evidence type="ECO:0000256" key="3">
    <source>
        <dbReference type="ARBA" id="ARBA00022679"/>
    </source>
</evidence>
<comment type="similarity">
    <text evidence="1">Belongs to the glycosyltransferase 2 family.</text>
</comment>
<proteinExistence type="inferred from homology"/>
<dbReference type="GO" id="GO:0016757">
    <property type="term" value="F:glycosyltransferase activity"/>
    <property type="evidence" value="ECO:0007669"/>
    <property type="project" value="UniProtKB-KW"/>
</dbReference>
<dbReference type="Gene3D" id="3.90.550.10">
    <property type="entry name" value="Spore Coat Polysaccharide Biosynthesis Protein SpsA, Chain A"/>
    <property type="match status" value="1"/>
</dbReference>
<organism evidence="5 6">
    <name type="scientific">Flavobacterium agri</name>
    <dbReference type="NCBI Taxonomy" id="2743471"/>
    <lineage>
        <taxon>Bacteria</taxon>
        <taxon>Pseudomonadati</taxon>
        <taxon>Bacteroidota</taxon>
        <taxon>Flavobacteriia</taxon>
        <taxon>Flavobacteriales</taxon>
        <taxon>Flavobacteriaceae</taxon>
        <taxon>Flavobacterium</taxon>
    </lineage>
</organism>
<dbReference type="PANTHER" id="PTHR43179">
    <property type="entry name" value="RHAMNOSYLTRANSFERASE WBBL"/>
    <property type="match status" value="1"/>
</dbReference>
<dbReference type="SUPFAM" id="SSF53448">
    <property type="entry name" value="Nucleotide-diphospho-sugar transferases"/>
    <property type="match status" value="1"/>
</dbReference>
<dbReference type="PANTHER" id="PTHR43179:SF12">
    <property type="entry name" value="GALACTOFURANOSYLTRANSFERASE GLFT2"/>
    <property type="match status" value="1"/>
</dbReference>
<comment type="caution">
    <text evidence="5">The sequence shown here is derived from an EMBL/GenBank/DDBJ whole genome shotgun (WGS) entry which is preliminary data.</text>
</comment>
<keyword evidence="6" id="KW-1185">Reference proteome</keyword>
<evidence type="ECO:0000256" key="2">
    <source>
        <dbReference type="ARBA" id="ARBA00022676"/>
    </source>
</evidence>
<dbReference type="EMBL" id="JACBJI010000003">
    <property type="protein sequence ID" value="NYA70925.1"/>
    <property type="molecule type" value="Genomic_DNA"/>
</dbReference>
<name>A0A7Y8Y426_9FLAO</name>
<dbReference type="AlphaFoldDB" id="A0A7Y8Y426"/>
<evidence type="ECO:0000313" key="5">
    <source>
        <dbReference type="EMBL" id="NYA70925.1"/>
    </source>
</evidence>
<evidence type="ECO:0000259" key="4">
    <source>
        <dbReference type="Pfam" id="PF00535"/>
    </source>
</evidence>
<dbReference type="InterPro" id="IPR029044">
    <property type="entry name" value="Nucleotide-diphossugar_trans"/>
</dbReference>
<dbReference type="Pfam" id="PF00535">
    <property type="entry name" value="Glycos_transf_2"/>
    <property type="match status" value="1"/>
</dbReference>
<evidence type="ECO:0000256" key="1">
    <source>
        <dbReference type="ARBA" id="ARBA00006739"/>
    </source>
</evidence>
<reference evidence="5 6" key="1">
    <citation type="submission" date="2020-07" db="EMBL/GenBank/DDBJ databases">
        <authorList>
            <person name="Sun Q."/>
        </authorList>
    </citation>
    <scope>NUCLEOTIDE SEQUENCE [LARGE SCALE GENOMIC DNA]</scope>
    <source>
        <strain evidence="5 6">MAH-1</strain>
    </source>
</reference>
<sequence length="509" mass="58754">MIILFHKDDKVLQTEGLQGIDGMSITKALLAVAAKFPFETIVWCDVRLKENLNREVLPTILHHKRLLYSFNASESNYLDGIIGFAEEASPFIPVKKDVKYPTWQMSSHVGVVHAEIVNAFAEFLYVSDGFDYFLNSFAKRAMRAGLLCYSEPDLLTGTITESDWKRADIFDTFRFVRQHYRMRWTSLLLLDMILFKRKFPILPYLVSVFHKKRESDENAFSAIAISSSKNIIQSGTIDVIIPTIGRKPHLYNVLKDLAAQTYMPKKVIIVEQNPDPSSASELDYLTTEKWPFEIDHMFTHRSGVCAARNVALMRTDSDFVFMADDDIRFDANLIADVFDYFRMTGNEVIQVAGPQPDEKIKENQILQYSVLSSGLVFLKHKCLDGIWFNPGFEFGYGEDKDFGMQLRNKGYDILLVPFVRVIHLKAPMGGFRVKPPFAWADEVPLPKPSPTVMLFMIRNFTLEQVLGYKLIYFFKNYGKKNSLNPYTAYRNFKKQWERSEFWAKELGKR</sequence>
<evidence type="ECO:0000313" key="6">
    <source>
        <dbReference type="Proteomes" id="UP000535020"/>
    </source>
</evidence>
<keyword evidence="2" id="KW-0328">Glycosyltransferase</keyword>
<dbReference type="InterPro" id="IPR001173">
    <property type="entry name" value="Glyco_trans_2-like"/>
</dbReference>
<keyword evidence="3 5" id="KW-0808">Transferase</keyword>
<protein>
    <submittedName>
        <fullName evidence="5">Glycosyltransferase</fullName>
    </submittedName>
</protein>
<accession>A0A7Y8Y426</accession>
<gene>
    <name evidence="5" type="ORF">HZF10_08345</name>
</gene>
<dbReference type="Proteomes" id="UP000535020">
    <property type="component" value="Unassembled WGS sequence"/>
</dbReference>
<dbReference type="RefSeq" id="WP_176005738.1">
    <property type="nucleotide sequence ID" value="NZ_JABWMI010000010.1"/>
</dbReference>